<comment type="similarity">
    <text evidence="1">Belongs to the ROK (NagC/XylR) family.</text>
</comment>
<protein>
    <recommendedName>
        <fullName evidence="4">ROK family protein</fullName>
    </recommendedName>
</protein>
<dbReference type="CDD" id="cd23763">
    <property type="entry name" value="ASKHA_ATPase_ROK"/>
    <property type="match status" value="1"/>
</dbReference>
<evidence type="ECO:0008006" key="4">
    <source>
        <dbReference type="Google" id="ProtNLM"/>
    </source>
</evidence>
<dbReference type="Pfam" id="PF00480">
    <property type="entry name" value="ROK"/>
    <property type="match status" value="1"/>
</dbReference>
<dbReference type="STRING" id="1802519.A2961_00345"/>
<accession>A0A1F8BI39</accession>
<gene>
    <name evidence="2" type="ORF">A2961_00345</name>
</gene>
<dbReference type="PANTHER" id="PTHR18964:SF149">
    <property type="entry name" value="BIFUNCTIONAL UDP-N-ACETYLGLUCOSAMINE 2-EPIMERASE_N-ACETYLMANNOSAMINE KINASE"/>
    <property type="match status" value="1"/>
</dbReference>
<name>A0A1F8BI39_9BACT</name>
<reference evidence="2 3" key="1">
    <citation type="journal article" date="2016" name="Nat. Commun.">
        <title>Thousands of microbial genomes shed light on interconnected biogeochemical processes in an aquifer system.</title>
        <authorList>
            <person name="Anantharaman K."/>
            <person name="Brown C.T."/>
            <person name="Hug L.A."/>
            <person name="Sharon I."/>
            <person name="Castelle C.J."/>
            <person name="Probst A.J."/>
            <person name="Thomas B.C."/>
            <person name="Singh A."/>
            <person name="Wilkins M.J."/>
            <person name="Karaoz U."/>
            <person name="Brodie E.L."/>
            <person name="Williams K.H."/>
            <person name="Hubbard S.S."/>
            <person name="Banfield J.F."/>
        </authorList>
    </citation>
    <scope>NUCLEOTIDE SEQUENCE [LARGE SCALE GENOMIC DNA]</scope>
</reference>
<sequence length="263" mass="29030">MYVGIDVGGTNVKIASFTDIVNPELLEFKKFDINNDYKLDIKNILHSIEKIATEDLKGVGIGVPGTLTEAKREILICPNLMDWNGKKITSDLESVLGCRVRAENDTTLASLGEAEYGIGKDQDFIFLIWGTGVGGAEIKHLNNKLYVFSFEPGHQYVKGEEELEYLVGGAGIYRRFGKSPADLTEPEWSEILPVLSVGVVNMLLIRPTKLIIFGGGIALNKPEKVDRLHAMLKDKLKMFPVPKFKISRLGEKAALFGSLTLFG</sequence>
<dbReference type="AlphaFoldDB" id="A0A1F8BI39"/>
<dbReference type="PANTHER" id="PTHR18964">
    <property type="entry name" value="ROK (REPRESSOR, ORF, KINASE) FAMILY"/>
    <property type="match status" value="1"/>
</dbReference>
<evidence type="ECO:0000313" key="3">
    <source>
        <dbReference type="Proteomes" id="UP000177082"/>
    </source>
</evidence>
<dbReference type="InterPro" id="IPR000600">
    <property type="entry name" value="ROK"/>
</dbReference>
<dbReference type="Gene3D" id="3.30.420.40">
    <property type="match status" value="2"/>
</dbReference>
<dbReference type="InterPro" id="IPR043129">
    <property type="entry name" value="ATPase_NBD"/>
</dbReference>
<organism evidence="2 3">
    <name type="scientific">Candidatus Woesebacteria bacterium RIFCSPLOWO2_01_FULL_39_21</name>
    <dbReference type="NCBI Taxonomy" id="1802519"/>
    <lineage>
        <taxon>Bacteria</taxon>
        <taxon>Candidatus Woeseibacteriota</taxon>
    </lineage>
</organism>
<dbReference type="EMBL" id="MGHF01000012">
    <property type="protein sequence ID" value="OGM63630.1"/>
    <property type="molecule type" value="Genomic_DNA"/>
</dbReference>
<evidence type="ECO:0000313" key="2">
    <source>
        <dbReference type="EMBL" id="OGM63630.1"/>
    </source>
</evidence>
<dbReference type="Proteomes" id="UP000177082">
    <property type="component" value="Unassembled WGS sequence"/>
</dbReference>
<comment type="caution">
    <text evidence="2">The sequence shown here is derived from an EMBL/GenBank/DDBJ whole genome shotgun (WGS) entry which is preliminary data.</text>
</comment>
<proteinExistence type="inferred from homology"/>
<dbReference type="SUPFAM" id="SSF53067">
    <property type="entry name" value="Actin-like ATPase domain"/>
    <property type="match status" value="1"/>
</dbReference>
<evidence type="ECO:0000256" key="1">
    <source>
        <dbReference type="ARBA" id="ARBA00006479"/>
    </source>
</evidence>